<dbReference type="OrthoDB" id="6904776at2"/>
<dbReference type="RefSeq" id="WP_136664087.1">
    <property type="nucleotide sequence ID" value="NZ_RFLV01000001.1"/>
</dbReference>
<gene>
    <name evidence="1" type="ORF">D8779_09070</name>
</gene>
<organism evidence="1 2">
    <name type="scientific">Pseudomonas leptonychotis</name>
    <dbReference type="NCBI Taxonomy" id="2448482"/>
    <lineage>
        <taxon>Bacteria</taxon>
        <taxon>Pseudomonadati</taxon>
        <taxon>Pseudomonadota</taxon>
        <taxon>Gammaproteobacteria</taxon>
        <taxon>Pseudomonadales</taxon>
        <taxon>Pseudomonadaceae</taxon>
        <taxon>Pseudomonas</taxon>
    </lineage>
</organism>
<name>A0A4T2A3P4_9PSED</name>
<comment type="caution">
    <text evidence="1">The sequence shown here is derived from an EMBL/GenBank/DDBJ whole genome shotgun (WGS) entry which is preliminary data.</text>
</comment>
<protein>
    <submittedName>
        <fullName evidence="1">Uncharacterized protein</fullName>
    </submittedName>
</protein>
<dbReference type="EMBL" id="RFLV01000001">
    <property type="protein sequence ID" value="TIH10809.1"/>
    <property type="molecule type" value="Genomic_DNA"/>
</dbReference>
<evidence type="ECO:0000313" key="2">
    <source>
        <dbReference type="Proteomes" id="UP000307541"/>
    </source>
</evidence>
<sequence length="125" mass="13809">MNPADMQHQEPAQDYRVAMQAAAYAFLERHQAEHLADEQSLFTRTVQHLQFVLDVPQYMAENLVALAYGELRSAGQRMQLDVASSSTTTAMITDPASGLTFAVPVALIVRHLIATPTRRTLRAVG</sequence>
<keyword evidence="2" id="KW-1185">Reference proteome</keyword>
<dbReference type="Proteomes" id="UP000307541">
    <property type="component" value="Unassembled WGS sequence"/>
</dbReference>
<reference evidence="1 2" key="1">
    <citation type="submission" date="2018-10" db="EMBL/GenBank/DDBJ databases">
        <title>Pseudomonas leptonychotis sp. nov., isolated from Weddell seals in Antarctica.</title>
        <authorList>
            <person name="Novakova D."/>
            <person name="Svec P."/>
            <person name="Kralova S."/>
            <person name="Kristofova L."/>
            <person name="Zeman M."/>
            <person name="Pantucek R."/>
            <person name="Maslanova I."/>
            <person name="Sedlacek I."/>
        </authorList>
    </citation>
    <scope>NUCLEOTIDE SEQUENCE [LARGE SCALE GENOMIC DNA]</scope>
    <source>
        <strain evidence="1 2">CCM 8849</strain>
    </source>
</reference>
<evidence type="ECO:0000313" key="1">
    <source>
        <dbReference type="EMBL" id="TIH10809.1"/>
    </source>
</evidence>
<dbReference type="AlphaFoldDB" id="A0A4T2A3P4"/>
<proteinExistence type="predicted"/>
<accession>A0A4T2A3P4</accession>